<dbReference type="EMBL" id="JAYRBN010000027">
    <property type="protein sequence ID" value="KAL2749280.1"/>
    <property type="molecule type" value="Genomic_DNA"/>
</dbReference>
<gene>
    <name evidence="1" type="ORF">V1477_002220</name>
</gene>
<reference evidence="1 2" key="1">
    <citation type="journal article" date="2024" name="Ann. Entomol. Soc. Am.">
        <title>Genomic analyses of the southern and eastern yellowjacket wasps (Hymenoptera: Vespidae) reveal evolutionary signatures of social life.</title>
        <authorList>
            <person name="Catto M.A."/>
            <person name="Caine P.B."/>
            <person name="Orr S.E."/>
            <person name="Hunt B.G."/>
            <person name="Goodisman M.A.D."/>
        </authorList>
    </citation>
    <scope>NUCLEOTIDE SEQUENCE [LARGE SCALE GENOMIC DNA]</scope>
    <source>
        <strain evidence="1">232</strain>
        <tissue evidence="1">Head and thorax</tissue>
    </source>
</reference>
<sequence>MAKWLGMRNAVKYYS</sequence>
<keyword evidence="2" id="KW-1185">Reference proteome</keyword>
<dbReference type="Proteomes" id="UP001607303">
    <property type="component" value="Unassembled WGS sequence"/>
</dbReference>
<name>A0ABD2CW04_VESMC</name>
<evidence type="ECO:0000313" key="1">
    <source>
        <dbReference type="EMBL" id="KAL2749280.1"/>
    </source>
</evidence>
<comment type="caution">
    <text evidence="1">The sequence shown here is derived from an EMBL/GenBank/DDBJ whole genome shotgun (WGS) entry which is preliminary data.</text>
</comment>
<accession>A0ABD2CW04</accession>
<proteinExistence type="predicted"/>
<evidence type="ECO:0000313" key="2">
    <source>
        <dbReference type="Proteomes" id="UP001607303"/>
    </source>
</evidence>
<organism evidence="1 2">
    <name type="scientific">Vespula maculifrons</name>
    <name type="common">Eastern yellow jacket</name>
    <name type="synonym">Wasp</name>
    <dbReference type="NCBI Taxonomy" id="7453"/>
    <lineage>
        <taxon>Eukaryota</taxon>
        <taxon>Metazoa</taxon>
        <taxon>Ecdysozoa</taxon>
        <taxon>Arthropoda</taxon>
        <taxon>Hexapoda</taxon>
        <taxon>Insecta</taxon>
        <taxon>Pterygota</taxon>
        <taxon>Neoptera</taxon>
        <taxon>Endopterygota</taxon>
        <taxon>Hymenoptera</taxon>
        <taxon>Apocrita</taxon>
        <taxon>Aculeata</taxon>
        <taxon>Vespoidea</taxon>
        <taxon>Vespidae</taxon>
        <taxon>Vespinae</taxon>
        <taxon>Vespula</taxon>
    </lineage>
</organism>
<protein>
    <submittedName>
        <fullName evidence="1">Uncharacterized protein</fullName>
    </submittedName>
</protein>